<evidence type="ECO:0000313" key="2">
    <source>
        <dbReference type="Proteomes" id="UP000297716"/>
    </source>
</evidence>
<comment type="caution">
    <text evidence="1">The sequence shown here is derived from an EMBL/GenBank/DDBJ whole genome shotgun (WGS) entry which is preliminary data.</text>
</comment>
<dbReference type="OrthoDB" id="674604at2759"/>
<organism evidence="1 2">
    <name type="scientific">Xylaria hypoxylon</name>
    <dbReference type="NCBI Taxonomy" id="37992"/>
    <lineage>
        <taxon>Eukaryota</taxon>
        <taxon>Fungi</taxon>
        <taxon>Dikarya</taxon>
        <taxon>Ascomycota</taxon>
        <taxon>Pezizomycotina</taxon>
        <taxon>Sordariomycetes</taxon>
        <taxon>Xylariomycetidae</taxon>
        <taxon>Xylariales</taxon>
        <taxon>Xylariaceae</taxon>
        <taxon>Xylaria</taxon>
    </lineage>
</organism>
<protein>
    <submittedName>
        <fullName evidence="1">Uncharacterized protein</fullName>
    </submittedName>
</protein>
<reference evidence="1 2" key="1">
    <citation type="submission" date="2019-03" db="EMBL/GenBank/DDBJ databases">
        <title>Draft genome sequence of Xylaria hypoxylon DSM 108379, a ubiquitous saprotrophic-parasitic fungi on hardwood.</title>
        <authorList>
            <person name="Buettner E."/>
            <person name="Leonhardt S."/>
            <person name="Gebauer A.M."/>
            <person name="Liers C."/>
            <person name="Hofrichter M."/>
            <person name="Kellner H."/>
        </authorList>
    </citation>
    <scope>NUCLEOTIDE SEQUENCE [LARGE SCALE GENOMIC DNA]</scope>
    <source>
        <strain evidence="1 2">DSM 108379</strain>
    </source>
</reference>
<gene>
    <name evidence="1" type="ORF">E0Z10_g9818</name>
</gene>
<accession>A0A4Z0Y4D9</accession>
<dbReference type="AlphaFoldDB" id="A0A4Z0Y4D9"/>
<dbReference type="PANTHER" id="PTHR10622:SF13">
    <property type="entry name" value="NACHT DOMAIN-CONTAINING PROTEIN"/>
    <property type="match status" value="1"/>
</dbReference>
<dbReference type="PANTHER" id="PTHR10622">
    <property type="entry name" value="HET DOMAIN-CONTAINING PROTEIN"/>
    <property type="match status" value="1"/>
</dbReference>
<dbReference type="STRING" id="37992.A0A4Z0Y4D9"/>
<keyword evidence="2" id="KW-1185">Reference proteome</keyword>
<sequence>MRLLHYNKDGNISLTGDIQNIPAYAILFHTWGTDEDEVTFKDIQEDLEYAKFKPGYRKIQFCGKEAVKADLEYVEERMAWAEKRETKKEEDKAYSLLGIFNVFMLPIYGEGTENAFYRLKEEIKKRATASADQALTEGLPVLQNDSIFLQERLLVRSDVQSFLTQALGCSGHVRVVLHGLPGIGSETAIKDAFVQYARQMLGNDQQFSEPKAVISHQLAKRFPGR</sequence>
<name>A0A4Z0Y4D9_9PEZI</name>
<dbReference type="EMBL" id="SKBN01000331">
    <property type="protein sequence ID" value="TGJ78939.1"/>
    <property type="molecule type" value="Genomic_DNA"/>
</dbReference>
<proteinExistence type="predicted"/>
<evidence type="ECO:0000313" key="1">
    <source>
        <dbReference type="EMBL" id="TGJ78939.1"/>
    </source>
</evidence>
<dbReference type="Proteomes" id="UP000297716">
    <property type="component" value="Unassembled WGS sequence"/>
</dbReference>